<comment type="caution">
    <text evidence="10">The sequence shown here is derived from an EMBL/GenBank/DDBJ whole genome shotgun (WGS) entry which is preliminary data.</text>
</comment>
<evidence type="ECO:0000256" key="5">
    <source>
        <dbReference type="ARBA" id="ARBA00022741"/>
    </source>
</evidence>
<dbReference type="InterPro" id="IPR036890">
    <property type="entry name" value="HATPase_C_sf"/>
</dbReference>
<keyword evidence="7" id="KW-0067">ATP-binding</keyword>
<dbReference type="PRINTS" id="PR00344">
    <property type="entry name" value="BCTRLSENSOR"/>
</dbReference>
<organism evidence="10 11">
    <name type="scientific">candidate division WOR-1 bacterium RIFOXYC12_FULL_54_18</name>
    <dbReference type="NCBI Taxonomy" id="1802584"/>
    <lineage>
        <taxon>Bacteria</taxon>
        <taxon>Bacillati</taxon>
        <taxon>Saganbacteria</taxon>
    </lineage>
</organism>
<gene>
    <name evidence="10" type="ORF">A3K49_04585</name>
</gene>
<dbReference type="EC" id="2.7.13.3" evidence="2"/>
<evidence type="ECO:0000256" key="2">
    <source>
        <dbReference type="ARBA" id="ARBA00012438"/>
    </source>
</evidence>
<keyword evidence="6" id="KW-0418">Kinase</keyword>
<dbReference type="AlphaFoldDB" id="A0A1F4T646"/>
<sequence length="690" mass="76239">MPAALTIAGHRKTLPFSDLNPLKRTAVAAFNNQGVLKGLNTGFAKLFYGPSDHPNQSVLDSADFSRLLATIAATTHESISPTDLLLVRDLNIVFKNIRFGEAPDSPRFSGQIVRVSNNKILCFLFQTNFDGAGTSALTADEQLLLEAGAYAFGALHAVKTPILAIRTLAALLGKMSHDPEAILRHSQAIGFECDALLRTVTETFAISSGRPELKQIDIRKMLGEIVFSRQHQAANNVNFKLTGGTATIFGVEGGLRNAFASLVDNAIQAIQTNRTEPGLVAVSINEQSLADWVKIVIQDNGCGIPEEIKPRIFDVFFTTKKSGSGMGLPTAKKVIEDIHGGQLTFVSQPGEGTTFTVILPRQSSVKIPSITTIDLPRKIDEVKKQVAPEYQQYVSQCFEFMTLEHLRESTVAELVAQVNGQVGRLLDYIATGRHHLSVNNFSRRSEIVIAGDAPSVSRAHWENVIKYVLHQFGLEHVKVIPTRVIKLNGAACRIFELSHEEKKLPEATIGELESALRERLIPFPTIKELDAQNNFIELVYNTLLKQPGFVLSVIFNSQNQGNAAMFRAVSFKLRFHPPAPAHESFLLDKYGVEQPQPAMFLRHFIDHYLYPGEVRLVREKIDPASLQALGMDDFTAKILFASGYKSALVAIFPSRKGGRVINAFCSSKQEIEERDAEVFLNLNREWNEIV</sequence>
<evidence type="ECO:0000259" key="9">
    <source>
        <dbReference type="PROSITE" id="PS50109"/>
    </source>
</evidence>
<dbReference type="Proteomes" id="UP000178602">
    <property type="component" value="Unassembled WGS sequence"/>
</dbReference>
<dbReference type="InterPro" id="IPR004358">
    <property type="entry name" value="Sig_transdc_His_kin-like_C"/>
</dbReference>
<evidence type="ECO:0000313" key="11">
    <source>
        <dbReference type="Proteomes" id="UP000178602"/>
    </source>
</evidence>
<evidence type="ECO:0000256" key="7">
    <source>
        <dbReference type="ARBA" id="ARBA00022840"/>
    </source>
</evidence>
<evidence type="ECO:0000313" key="10">
    <source>
        <dbReference type="EMBL" id="OGC28242.1"/>
    </source>
</evidence>
<keyword evidence="4" id="KW-0808">Transferase</keyword>
<keyword evidence="5" id="KW-0547">Nucleotide-binding</keyword>
<dbReference type="PANTHER" id="PTHR43065">
    <property type="entry name" value="SENSOR HISTIDINE KINASE"/>
    <property type="match status" value="1"/>
</dbReference>
<dbReference type="Gene3D" id="3.30.565.10">
    <property type="entry name" value="Histidine kinase-like ATPase, C-terminal domain"/>
    <property type="match status" value="1"/>
</dbReference>
<protein>
    <recommendedName>
        <fullName evidence="2">histidine kinase</fullName>
        <ecNumber evidence="2">2.7.13.3</ecNumber>
    </recommendedName>
</protein>
<keyword evidence="8" id="KW-0902">Two-component regulatory system</keyword>
<dbReference type="InterPro" id="IPR005467">
    <property type="entry name" value="His_kinase_dom"/>
</dbReference>
<dbReference type="GO" id="GO:0005524">
    <property type="term" value="F:ATP binding"/>
    <property type="evidence" value="ECO:0007669"/>
    <property type="project" value="UniProtKB-KW"/>
</dbReference>
<reference evidence="10 11" key="1">
    <citation type="journal article" date="2016" name="Nat. Commun.">
        <title>Thousands of microbial genomes shed light on interconnected biogeochemical processes in an aquifer system.</title>
        <authorList>
            <person name="Anantharaman K."/>
            <person name="Brown C.T."/>
            <person name="Hug L.A."/>
            <person name="Sharon I."/>
            <person name="Castelle C.J."/>
            <person name="Probst A.J."/>
            <person name="Thomas B.C."/>
            <person name="Singh A."/>
            <person name="Wilkins M.J."/>
            <person name="Karaoz U."/>
            <person name="Brodie E.L."/>
            <person name="Williams K.H."/>
            <person name="Hubbard S.S."/>
            <person name="Banfield J.F."/>
        </authorList>
    </citation>
    <scope>NUCLEOTIDE SEQUENCE [LARGE SCALE GENOMIC DNA]</scope>
</reference>
<evidence type="ECO:0000256" key="3">
    <source>
        <dbReference type="ARBA" id="ARBA00022553"/>
    </source>
</evidence>
<name>A0A1F4T646_UNCSA</name>
<dbReference type="GO" id="GO:0004673">
    <property type="term" value="F:protein histidine kinase activity"/>
    <property type="evidence" value="ECO:0007669"/>
    <property type="project" value="UniProtKB-EC"/>
</dbReference>
<feature type="domain" description="Histidine kinase" evidence="9">
    <location>
        <begin position="153"/>
        <end position="363"/>
    </location>
</feature>
<accession>A0A1F4T646</accession>
<comment type="catalytic activity">
    <reaction evidence="1">
        <text>ATP + protein L-histidine = ADP + protein N-phospho-L-histidine.</text>
        <dbReference type="EC" id="2.7.13.3"/>
    </reaction>
</comment>
<dbReference type="PANTHER" id="PTHR43065:SF10">
    <property type="entry name" value="PEROXIDE STRESS-ACTIVATED HISTIDINE KINASE MAK3"/>
    <property type="match status" value="1"/>
</dbReference>
<evidence type="ECO:0000256" key="1">
    <source>
        <dbReference type="ARBA" id="ARBA00000085"/>
    </source>
</evidence>
<keyword evidence="3" id="KW-0597">Phosphoprotein</keyword>
<dbReference type="SMART" id="SM00387">
    <property type="entry name" value="HATPase_c"/>
    <property type="match status" value="1"/>
</dbReference>
<dbReference type="InterPro" id="IPR003594">
    <property type="entry name" value="HATPase_dom"/>
</dbReference>
<dbReference type="Pfam" id="PF02518">
    <property type="entry name" value="HATPase_c"/>
    <property type="match status" value="1"/>
</dbReference>
<evidence type="ECO:0000256" key="6">
    <source>
        <dbReference type="ARBA" id="ARBA00022777"/>
    </source>
</evidence>
<dbReference type="SUPFAM" id="SSF55874">
    <property type="entry name" value="ATPase domain of HSP90 chaperone/DNA topoisomerase II/histidine kinase"/>
    <property type="match status" value="1"/>
</dbReference>
<dbReference type="PROSITE" id="PS50109">
    <property type="entry name" value="HIS_KIN"/>
    <property type="match status" value="1"/>
</dbReference>
<proteinExistence type="predicted"/>
<dbReference type="EMBL" id="MEUG01000001">
    <property type="protein sequence ID" value="OGC28242.1"/>
    <property type="molecule type" value="Genomic_DNA"/>
</dbReference>
<dbReference type="GO" id="GO:0000160">
    <property type="term" value="P:phosphorelay signal transduction system"/>
    <property type="evidence" value="ECO:0007669"/>
    <property type="project" value="UniProtKB-KW"/>
</dbReference>
<evidence type="ECO:0000256" key="4">
    <source>
        <dbReference type="ARBA" id="ARBA00022679"/>
    </source>
</evidence>
<evidence type="ECO:0000256" key="8">
    <source>
        <dbReference type="ARBA" id="ARBA00023012"/>
    </source>
</evidence>